<dbReference type="InterPro" id="IPR016092">
    <property type="entry name" value="ATAP"/>
</dbReference>
<dbReference type="PANTHER" id="PTHR10072:SF41">
    <property type="entry name" value="IRON-SULFUR CLUSTER ASSEMBLY 1 HOMOLOG, MITOCHONDRIAL"/>
    <property type="match status" value="1"/>
</dbReference>
<dbReference type="GO" id="GO:0051537">
    <property type="term" value="F:2 iron, 2 sulfur cluster binding"/>
    <property type="evidence" value="ECO:0007669"/>
    <property type="project" value="TreeGrafter"/>
</dbReference>
<evidence type="ECO:0000256" key="1">
    <source>
        <dbReference type="ARBA" id="ARBA00006718"/>
    </source>
</evidence>
<name>A0A6C0EJ67_9ZZZZ</name>
<organism evidence="3">
    <name type="scientific">viral metagenome</name>
    <dbReference type="NCBI Taxonomy" id="1070528"/>
    <lineage>
        <taxon>unclassified sequences</taxon>
        <taxon>metagenomes</taxon>
        <taxon>organismal metagenomes</taxon>
    </lineage>
</organism>
<reference evidence="3" key="1">
    <citation type="journal article" date="2020" name="Nature">
        <title>Giant virus diversity and host interactions through global metagenomics.</title>
        <authorList>
            <person name="Schulz F."/>
            <person name="Roux S."/>
            <person name="Paez-Espino D."/>
            <person name="Jungbluth S."/>
            <person name="Walsh D.A."/>
            <person name="Denef V.J."/>
            <person name="McMahon K.D."/>
            <person name="Konstantinidis K.T."/>
            <person name="Eloe-Fadrosh E.A."/>
            <person name="Kyrpides N.C."/>
            <person name="Woyke T."/>
        </authorList>
    </citation>
    <scope>NUCLEOTIDE SEQUENCE</scope>
    <source>
        <strain evidence="3">GVMAG-M-3300001351-8</strain>
    </source>
</reference>
<dbReference type="InterPro" id="IPR000361">
    <property type="entry name" value="ATAP_core_dom"/>
</dbReference>
<comment type="similarity">
    <text evidence="1">Belongs to the HesB/IscA family.</text>
</comment>
<evidence type="ECO:0000313" key="3">
    <source>
        <dbReference type="EMBL" id="QHT28711.1"/>
    </source>
</evidence>
<dbReference type="NCBIfam" id="TIGR00049">
    <property type="entry name" value="iron-sulfur cluster assembly accessory protein"/>
    <property type="match status" value="1"/>
</dbReference>
<accession>A0A6C0EJ67</accession>
<dbReference type="Gene3D" id="2.60.300.12">
    <property type="entry name" value="HesB-like domain"/>
    <property type="match status" value="1"/>
</dbReference>
<dbReference type="InterPro" id="IPR050322">
    <property type="entry name" value="Fe-S_cluster_asmbl/transfer"/>
</dbReference>
<dbReference type="AlphaFoldDB" id="A0A6C0EJ67"/>
<dbReference type="PANTHER" id="PTHR10072">
    <property type="entry name" value="IRON-SULFUR CLUSTER ASSEMBLY PROTEIN"/>
    <property type="match status" value="1"/>
</dbReference>
<proteinExistence type="inferred from homology"/>
<dbReference type="Pfam" id="PF01521">
    <property type="entry name" value="Fe-S_biosyn"/>
    <property type="match status" value="1"/>
</dbReference>
<protein>
    <recommendedName>
        <fullName evidence="2">Core domain-containing protein</fullName>
    </recommendedName>
</protein>
<dbReference type="SUPFAM" id="SSF89360">
    <property type="entry name" value="HesB-like domain"/>
    <property type="match status" value="1"/>
</dbReference>
<dbReference type="InterPro" id="IPR035903">
    <property type="entry name" value="HesB-like_dom_sf"/>
</dbReference>
<dbReference type="EMBL" id="MN738864">
    <property type="protein sequence ID" value="QHT28711.1"/>
    <property type="molecule type" value="Genomic_DNA"/>
</dbReference>
<evidence type="ECO:0000259" key="2">
    <source>
        <dbReference type="Pfam" id="PF01521"/>
    </source>
</evidence>
<sequence length="110" mass="12135">MNKGLINVTSTAINQLSKILKGTSNKAILFDLRSGGCNGFEYRFTPIKNIENPKNVYTKDGLDIEICDQSLFYVLGIKIDWQEDIMGKTFKFENPAAASSCGCGSSFNPK</sequence>
<dbReference type="GO" id="GO:0016226">
    <property type="term" value="P:iron-sulfur cluster assembly"/>
    <property type="evidence" value="ECO:0007669"/>
    <property type="project" value="InterPro"/>
</dbReference>
<feature type="domain" description="Core" evidence="2">
    <location>
        <begin position="6"/>
        <end position="104"/>
    </location>
</feature>
<dbReference type="GO" id="GO:0005737">
    <property type="term" value="C:cytoplasm"/>
    <property type="evidence" value="ECO:0007669"/>
    <property type="project" value="TreeGrafter"/>
</dbReference>